<dbReference type="EMBL" id="CP015960">
    <property type="protein sequence ID" value="QLB66755.1"/>
    <property type="molecule type" value="Genomic_DNA"/>
</dbReference>
<sequence>MDKLMSLDGLFAGRHFDRDGMTFRMRWYLDYKLGLRELVKLMAERGVPLRPPYEIPSRLLDKGSCLNETSQPVYLFAPEACEPSAYVALPLLALSERKSAN</sequence>
<evidence type="ECO:0000313" key="3">
    <source>
        <dbReference type="Proteomes" id="UP000509548"/>
    </source>
</evidence>
<protein>
    <submittedName>
        <fullName evidence="2">Uncharacterized protein</fullName>
    </submittedName>
</protein>
<dbReference type="Proteomes" id="UP001462961">
    <property type="component" value="Unassembled WGS sequence"/>
</dbReference>
<dbReference type="EMBL" id="JAYLVJ010000009">
    <property type="protein sequence ID" value="MEO1754068.1"/>
    <property type="molecule type" value="Genomic_DNA"/>
</dbReference>
<evidence type="ECO:0000313" key="1">
    <source>
        <dbReference type="EMBL" id="MEO1754068.1"/>
    </source>
</evidence>
<dbReference type="RefSeq" id="WP_107202730.1">
    <property type="nucleotide sequence ID" value="NZ_CP015960.1"/>
</dbReference>
<gene>
    <name evidence="2" type="ORF">A9O66_29925</name>
    <name evidence="1" type="ORF">VOI32_09055</name>
</gene>
<accession>A0A9Q6S8V3</accession>
<keyword evidence="2" id="KW-0614">Plasmid</keyword>
<dbReference type="AlphaFoldDB" id="A0A9Q6S8V3"/>
<geneLocation type="plasmid" evidence="3"/>
<name>A0A9Q6S8V3_9BURK</name>
<reference evidence="2 3" key="1">
    <citation type="journal article" date="2014" name="Genome Announc.">
        <title>Draft Genome Sequence of the Haloacid-Degrading Burkholderia caribensis Strain MBA4.</title>
        <authorList>
            <person name="Pan Y."/>
            <person name="Kong K.F."/>
            <person name="Tsang J.S."/>
        </authorList>
    </citation>
    <scope>NUCLEOTIDE SEQUENCE [LARGE SCALE GENOMIC DNA]</scope>
    <source>
        <strain evidence="2 3">852011</strain>
    </source>
</reference>
<reference evidence="2" key="2">
    <citation type="submission" date="2016-06" db="EMBL/GenBank/DDBJ databases">
        <authorList>
            <person name="Huang P."/>
            <person name="Jiang X."/>
            <person name="Liu X."/>
        </authorList>
    </citation>
    <scope>NUCLEOTIDE SEQUENCE</scope>
    <source>
        <strain evidence="2">852011</strain>
        <plasmid evidence="2">unnamed</plasmid>
    </source>
</reference>
<reference evidence="1 4" key="3">
    <citation type="submission" date="2024-01" db="EMBL/GenBank/DDBJ databases">
        <title>The diversity of rhizobia nodulating Mimosa spp. in eleven states of Brazil covering several biomes is determined by host plant, location, and edaphic factors.</title>
        <authorList>
            <person name="Rouws L."/>
            <person name="Barauna A."/>
            <person name="Beukes C."/>
            <person name="De Faria S.M."/>
            <person name="Gross E."/>
            <person name="Dos Reis Junior F.B."/>
            <person name="Simon M."/>
            <person name="Maluk M."/>
            <person name="Odee D.W."/>
            <person name="Kenicer G."/>
            <person name="Young J.P.W."/>
            <person name="Reis V.M."/>
            <person name="Zilli J."/>
            <person name="James E.K."/>
        </authorList>
    </citation>
    <scope>NUCLEOTIDE SEQUENCE [LARGE SCALE GENOMIC DNA]</scope>
    <source>
        <strain evidence="1 4">JHI1651</strain>
    </source>
</reference>
<geneLocation type="plasmid" evidence="2">
    <name>unnamed</name>
</geneLocation>
<organism evidence="2 3">
    <name type="scientific">Paraburkholderia caribensis</name>
    <dbReference type="NCBI Taxonomy" id="75105"/>
    <lineage>
        <taxon>Bacteria</taxon>
        <taxon>Pseudomonadati</taxon>
        <taxon>Pseudomonadota</taxon>
        <taxon>Betaproteobacteria</taxon>
        <taxon>Burkholderiales</taxon>
        <taxon>Burkholderiaceae</taxon>
        <taxon>Paraburkholderia</taxon>
    </lineage>
</organism>
<evidence type="ECO:0000313" key="2">
    <source>
        <dbReference type="EMBL" id="QLB66755.1"/>
    </source>
</evidence>
<dbReference type="Proteomes" id="UP000509548">
    <property type="component" value="Plasmid unnamed"/>
</dbReference>
<keyword evidence="4" id="KW-1185">Reference proteome</keyword>
<evidence type="ECO:0000313" key="4">
    <source>
        <dbReference type="Proteomes" id="UP001462961"/>
    </source>
</evidence>
<proteinExistence type="predicted"/>